<proteinExistence type="predicted"/>
<feature type="compositionally biased region" description="Acidic residues" evidence="1">
    <location>
        <begin position="92"/>
        <end position="106"/>
    </location>
</feature>
<feature type="region of interest" description="Disordered" evidence="1">
    <location>
        <begin position="138"/>
        <end position="191"/>
    </location>
</feature>
<dbReference type="EMBL" id="LR729653">
    <property type="protein sequence ID" value="VWP01777.1"/>
    <property type="molecule type" value="Genomic_DNA"/>
</dbReference>
<gene>
    <name evidence="2" type="primary">Q696X2</name>
</gene>
<organism evidence="2">
    <name type="scientific">Ganoderma boninense</name>
    <dbReference type="NCBI Taxonomy" id="34458"/>
    <lineage>
        <taxon>Eukaryota</taxon>
        <taxon>Fungi</taxon>
        <taxon>Dikarya</taxon>
        <taxon>Basidiomycota</taxon>
        <taxon>Agaricomycotina</taxon>
        <taxon>Agaricomycetes</taxon>
        <taxon>Polyporales</taxon>
        <taxon>Polyporaceae</taxon>
        <taxon>Ganoderma</taxon>
    </lineage>
</organism>
<evidence type="ECO:0000256" key="1">
    <source>
        <dbReference type="SAM" id="MobiDB-lite"/>
    </source>
</evidence>
<keyword evidence="2" id="KW-0456">Lyase</keyword>
<feature type="region of interest" description="Disordered" evidence="1">
    <location>
        <begin position="69"/>
        <end position="115"/>
    </location>
</feature>
<protein>
    <submittedName>
        <fullName evidence="2">Lactoylglutathione lyase )</fullName>
        <ecNumber evidence="2">4.4.1.5</ecNumber>
    </submittedName>
</protein>
<accession>A0A5K1K6D4</accession>
<sequence>MSGTSVGREAAAFFEQLSCPEESRPKALENVYGAERAQAMPNVVNPGNTADSHVSALDKATSLLRCVADEPRQRPEAMSQRSHSHRPFQTLSEEDSGSAVAGDEDNISIPSSSSSESMATAFIPVTLVAVDVPAGTSAKEAFSSGADVERRAEAFLGQSPSPEEPRGEARENVDSAGEPAQPCPLPRTHPSVLPMNTNEGWEEVWTMFSWTVPKYLKAELDSGKNWFPRR</sequence>
<name>A0A5K1K6D4_9APHY</name>
<evidence type="ECO:0000313" key="2">
    <source>
        <dbReference type="EMBL" id="VWP01777.1"/>
    </source>
</evidence>
<feature type="compositionally biased region" description="Basic and acidic residues" evidence="1">
    <location>
        <begin position="163"/>
        <end position="173"/>
    </location>
</feature>
<dbReference type="EC" id="4.4.1.5" evidence="2"/>
<reference evidence="2" key="1">
    <citation type="submission" date="2019-10" db="EMBL/GenBank/DDBJ databases">
        <authorList>
            <person name="Nor Muhammad N."/>
        </authorList>
    </citation>
    <scope>NUCLEOTIDE SEQUENCE</scope>
</reference>
<dbReference type="GO" id="GO:0004462">
    <property type="term" value="F:lactoylglutathione lyase activity"/>
    <property type="evidence" value="ECO:0007669"/>
    <property type="project" value="UniProtKB-EC"/>
</dbReference>
<dbReference type="AlphaFoldDB" id="A0A5K1K6D4"/>